<comment type="caution">
    <text evidence="6">Lacks conserved residue(s) required for the propagation of feature annotation.</text>
</comment>
<dbReference type="InterPro" id="IPR000867">
    <property type="entry name" value="IGFBP-like"/>
</dbReference>
<dbReference type="Proteomes" id="UP001176940">
    <property type="component" value="Unassembled WGS sequence"/>
</dbReference>
<dbReference type="PROSITE" id="PS50092">
    <property type="entry name" value="TSP1"/>
    <property type="match status" value="1"/>
</dbReference>
<dbReference type="PROSITE" id="PS01185">
    <property type="entry name" value="CTCK_1"/>
    <property type="match status" value="1"/>
</dbReference>
<protein>
    <recommendedName>
        <fullName evidence="12">WNT1 inducible signaling pathway protein 1</fullName>
    </recommendedName>
</protein>
<dbReference type="Pfam" id="PF00093">
    <property type="entry name" value="VWC"/>
    <property type="match status" value="1"/>
</dbReference>
<evidence type="ECO:0000313" key="11">
    <source>
        <dbReference type="Proteomes" id="UP001176940"/>
    </source>
</evidence>
<sequence length="566" mass="64153">MEGYSGSKHCQNLLIHMRRKGRVLVTFSNFWNTISAYNFHYQFLCCDLCSHVGNGEYFWPTGEHIDNHQTIFIPSRLRQRDEVHLEPLERIVRLSKMLWGFEFQRNVTCPSGMCNLFLQPESGAKGLCLSSRKIASERTDRELRENASDAHDSALLLPMQSAAAEMSLPSMAALCIGRSLSLFSQNLKRDSGLSLNNIEFHLPPKIFYWVQVLLQNTTTMPPVLAVSEEYTRTQYCKWPCECPPDKPACKPGVSLVTDGCDCCKTCAKQLWENCTEADTCDTHKGLYCDYSRDAPRYEVGVCGQMTGVGCLLNGVRYVNGQSFQPNCKFNCTCLNGDIGCVPLCMNSRPPLVWCQNPKRVKMAGKCCEQWICDDSKRFRKASPRHIASPVYGEESESWQNNCVIQTTPWSPCTKTCGMGISTRISNDNDKCKLLKESRLCNMRPCEVDITQHFRPGKKCLAVYRETEAKNLTISGCVSKKAYRPKYCGVCSDDRCCTPYKSKTINVQFDCPDGSGVSWNVMWINACFCNLNCRRPNDIFADLESYHDYTETLATKELNMCPELYVN</sequence>
<dbReference type="SMART" id="SM00214">
    <property type="entry name" value="VWC"/>
    <property type="match status" value="1"/>
</dbReference>
<dbReference type="SUPFAM" id="SSF57184">
    <property type="entry name" value="Growth factor receptor domain"/>
    <property type="match status" value="1"/>
</dbReference>
<evidence type="ECO:0000256" key="5">
    <source>
        <dbReference type="ARBA" id="ARBA00023157"/>
    </source>
</evidence>
<dbReference type="SUPFAM" id="SSF57603">
    <property type="entry name" value="FnI-like domain"/>
    <property type="match status" value="1"/>
</dbReference>
<dbReference type="PROSITE" id="PS51323">
    <property type="entry name" value="IGFBP_N_2"/>
    <property type="match status" value="1"/>
</dbReference>
<evidence type="ECO:0000256" key="2">
    <source>
        <dbReference type="ARBA" id="ARBA00008125"/>
    </source>
</evidence>
<accession>A0ABN9LL78</accession>
<evidence type="ECO:0000256" key="3">
    <source>
        <dbReference type="ARBA" id="ARBA00022525"/>
    </source>
</evidence>
<dbReference type="InterPro" id="IPR050941">
    <property type="entry name" value="CCN"/>
</dbReference>
<comment type="caution">
    <text evidence="10">The sequence shown here is derived from an EMBL/GenBank/DDBJ whole genome shotgun (WGS) entry which is preliminary data.</text>
</comment>
<name>A0ABN9LL78_9NEOB</name>
<feature type="domain" description="CTCK" evidence="7">
    <location>
        <begin position="459"/>
        <end position="533"/>
    </location>
</feature>
<dbReference type="Pfam" id="PF19035">
    <property type="entry name" value="TSP1_CCN"/>
    <property type="match status" value="1"/>
</dbReference>
<organism evidence="10 11">
    <name type="scientific">Ranitomeya imitator</name>
    <name type="common">mimic poison frog</name>
    <dbReference type="NCBI Taxonomy" id="111125"/>
    <lineage>
        <taxon>Eukaryota</taxon>
        <taxon>Metazoa</taxon>
        <taxon>Chordata</taxon>
        <taxon>Craniata</taxon>
        <taxon>Vertebrata</taxon>
        <taxon>Euteleostomi</taxon>
        <taxon>Amphibia</taxon>
        <taxon>Batrachia</taxon>
        <taxon>Anura</taxon>
        <taxon>Neobatrachia</taxon>
        <taxon>Hyloidea</taxon>
        <taxon>Dendrobatidae</taxon>
        <taxon>Dendrobatinae</taxon>
        <taxon>Ranitomeya</taxon>
    </lineage>
</organism>
<dbReference type="InterPro" id="IPR000884">
    <property type="entry name" value="TSP1_rpt"/>
</dbReference>
<evidence type="ECO:0008006" key="12">
    <source>
        <dbReference type="Google" id="ProtNLM"/>
    </source>
</evidence>
<comment type="similarity">
    <text evidence="2">Belongs to the CCN family.</text>
</comment>
<evidence type="ECO:0000256" key="6">
    <source>
        <dbReference type="PROSITE-ProRule" id="PRU00039"/>
    </source>
</evidence>
<keyword evidence="5" id="KW-1015">Disulfide bond</keyword>
<gene>
    <name evidence="10" type="ORF">RIMI_LOCUS9545302</name>
</gene>
<dbReference type="Gene3D" id="2.20.100.10">
    <property type="entry name" value="Thrombospondin type-1 (TSP1) repeat"/>
    <property type="match status" value="1"/>
</dbReference>
<dbReference type="PROSITE" id="PS50184">
    <property type="entry name" value="VWFC_2"/>
    <property type="match status" value="1"/>
</dbReference>
<dbReference type="PANTHER" id="PTHR11348">
    <property type="entry name" value="CONNECTIVE TISSUE GROWTH FACTOR-RELATED"/>
    <property type="match status" value="1"/>
</dbReference>
<comment type="subcellular location">
    <subcellularLocation>
        <location evidence="1">Secreted</location>
    </subcellularLocation>
</comment>
<dbReference type="InterPro" id="IPR006207">
    <property type="entry name" value="Cys_knot_C"/>
</dbReference>
<dbReference type="SMART" id="SM00209">
    <property type="entry name" value="TSP1"/>
    <property type="match status" value="1"/>
</dbReference>
<evidence type="ECO:0000256" key="4">
    <source>
        <dbReference type="ARBA" id="ARBA00022729"/>
    </source>
</evidence>
<reference evidence="10" key="1">
    <citation type="submission" date="2023-07" db="EMBL/GenBank/DDBJ databases">
        <authorList>
            <person name="Stuckert A."/>
        </authorList>
    </citation>
    <scope>NUCLEOTIDE SEQUENCE</scope>
</reference>
<evidence type="ECO:0000259" key="7">
    <source>
        <dbReference type="PROSITE" id="PS01225"/>
    </source>
</evidence>
<dbReference type="SMART" id="SM00121">
    <property type="entry name" value="IB"/>
    <property type="match status" value="1"/>
</dbReference>
<keyword evidence="11" id="KW-1185">Reference proteome</keyword>
<dbReference type="SUPFAM" id="SSF82895">
    <property type="entry name" value="TSP-1 type 1 repeat"/>
    <property type="match status" value="1"/>
</dbReference>
<dbReference type="InterPro" id="IPR001007">
    <property type="entry name" value="VWF_dom"/>
</dbReference>
<dbReference type="EMBL" id="CAUEEQ010019913">
    <property type="protein sequence ID" value="CAJ0942303.1"/>
    <property type="molecule type" value="Genomic_DNA"/>
</dbReference>
<dbReference type="PROSITE" id="PS01225">
    <property type="entry name" value="CTCK_2"/>
    <property type="match status" value="1"/>
</dbReference>
<dbReference type="Pfam" id="PF00219">
    <property type="entry name" value="IGFBP"/>
    <property type="match status" value="1"/>
</dbReference>
<dbReference type="SMART" id="SM00041">
    <property type="entry name" value="CT"/>
    <property type="match status" value="1"/>
</dbReference>
<evidence type="ECO:0000259" key="8">
    <source>
        <dbReference type="PROSITE" id="PS50184"/>
    </source>
</evidence>
<keyword evidence="4" id="KW-0732">Signal</keyword>
<dbReference type="Pfam" id="PF00007">
    <property type="entry name" value="Cys_knot"/>
    <property type="match status" value="1"/>
</dbReference>
<dbReference type="PROSITE" id="PS01208">
    <property type="entry name" value="VWFC_1"/>
    <property type="match status" value="1"/>
</dbReference>
<dbReference type="InterPro" id="IPR036383">
    <property type="entry name" value="TSP1_rpt_sf"/>
</dbReference>
<dbReference type="InterPro" id="IPR006208">
    <property type="entry name" value="Glyco_hormone_CN"/>
</dbReference>
<evidence type="ECO:0000256" key="1">
    <source>
        <dbReference type="ARBA" id="ARBA00004613"/>
    </source>
</evidence>
<keyword evidence="3" id="KW-0964">Secreted</keyword>
<dbReference type="InterPro" id="IPR009030">
    <property type="entry name" value="Growth_fac_rcpt_cys_sf"/>
</dbReference>
<dbReference type="PANTHER" id="PTHR11348:SF4">
    <property type="entry name" value="CCN FAMILY MEMBER 4"/>
    <property type="match status" value="1"/>
</dbReference>
<evidence type="ECO:0000259" key="9">
    <source>
        <dbReference type="PROSITE" id="PS51323"/>
    </source>
</evidence>
<dbReference type="InterPro" id="IPR043973">
    <property type="entry name" value="TSP1_CCN"/>
</dbReference>
<feature type="domain" description="VWFC" evidence="8">
    <location>
        <begin position="308"/>
        <end position="373"/>
    </location>
</feature>
<evidence type="ECO:0000313" key="10">
    <source>
        <dbReference type="EMBL" id="CAJ0942303.1"/>
    </source>
</evidence>
<proteinExistence type="inferred from homology"/>
<feature type="domain" description="IGFBP N-terminal" evidence="9">
    <location>
        <begin position="232"/>
        <end position="305"/>
    </location>
</feature>